<reference evidence="1" key="1">
    <citation type="submission" date="2019-11" db="EMBL/GenBank/DDBJ databases">
        <authorList>
            <person name="Feng L."/>
        </authorList>
    </citation>
    <scope>NUCLEOTIDE SEQUENCE</scope>
    <source>
        <strain evidence="1">PmerdaeLFYP103</strain>
    </source>
</reference>
<gene>
    <name evidence="1" type="ORF">PMLFYP103_00239</name>
</gene>
<protein>
    <submittedName>
        <fullName evidence="1">Uncharacterized protein</fullName>
    </submittedName>
</protein>
<proteinExistence type="predicted"/>
<name>A0A6N3HWG2_9BACT</name>
<dbReference type="EMBL" id="CACRUV010000065">
    <property type="protein sequence ID" value="VYU80053.1"/>
    <property type="molecule type" value="Genomic_DNA"/>
</dbReference>
<evidence type="ECO:0000313" key="1">
    <source>
        <dbReference type="EMBL" id="VYU80053.1"/>
    </source>
</evidence>
<sequence>MNRIKLIYLQQNRTETGNARRDRWPCPLPLGRSPADEFGCEKPPVL</sequence>
<accession>A0A6N3HWG2</accession>
<dbReference type="AlphaFoldDB" id="A0A6N3HWG2"/>
<organism evidence="1">
    <name type="scientific">Parabacteroides merdae</name>
    <dbReference type="NCBI Taxonomy" id="46503"/>
    <lineage>
        <taxon>Bacteria</taxon>
        <taxon>Pseudomonadati</taxon>
        <taxon>Bacteroidota</taxon>
        <taxon>Bacteroidia</taxon>
        <taxon>Bacteroidales</taxon>
        <taxon>Tannerellaceae</taxon>
        <taxon>Parabacteroides</taxon>
    </lineage>
</organism>